<dbReference type="GO" id="GO:0005524">
    <property type="term" value="F:ATP binding"/>
    <property type="evidence" value="ECO:0007669"/>
    <property type="project" value="UniProtKB-KW"/>
</dbReference>
<sequence length="614" mass="69525">MYVIRVANASKSWAGKPVFQQVSFELHPGEKLVLFGRNGVGKTTLLRALTGDVPLDGGTIARSVPPSEWGFLEQVYDVSKTLTVLDYALSVDEDLSRLRTQRMALERDLERGAASYAQPSVSDDLTSAYSAVLEDYLARDGYEWEAEVERTLEKFGLSQPLWGQPFPSLSGGQKTRLQLARIMLKRPRVLLLDEPTNHLDEDTMRWLEDWVRNSRASVIMVTHDRHFIDQVADATIELTAYGARRFVGGYTQMEAVRRLERETQQAAFEKEEKARTELMEAIRRYRQWFEKAHASAGERNPYLKKRATKNATRFQAKERALARLEADRTKRPTPVATAQVSFREGQFDANTYVTITDAAIGYPGVDVLQDVSLRVRPGDRIAVVGNNGSGKSTLLKVISGQLAPTLGEAYRHPALRVALFDQEVSRLDPDLSVLDTLLQQSGLSQSYARTILAGFLFRGDDVYQRVGQLSMGERCRVAFVRMYLSDANLLVLDEPTNYLDVETREQVETALFEYPGALVFVSHDRYLVKKLASAVIHVEDGRIQTFDGGYDVYLQTLYDPLREHPDRQRRIAELELRVTHLMSKATDDEGTAQELMAQIRNLQQEIEDLRRSHS</sequence>
<dbReference type="PROSITE" id="PS00211">
    <property type="entry name" value="ABC_TRANSPORTER_1"/>
    <property type="match status" value="1"/>
</dbReference>
<organism evidence="5 6">
    <name type="scientific">Alicyclobacillus fastidiosus</name>
    <dbReference type="NCBI Taxonomy" id="392011"/>
    <lineage>
        <taxon>Bacteria</taxon>
        <taxon>Bacillati</taxon>
        <taxon>Bacillota</taxon>
        <taxon>Bacilli</taxon>
        <taxon>Bacillales</taxon>
        <taxon>Alicyclobacillaceae</taxon>
        <taxon>Alicyclobacillus</taxon>
    </lineage>
</organism>
<keyword evidence="1" id="KW-0547">Nucleotide-binding</keyword>
<dbReference type="Gene3D" id="3.40.50.300">
    <property type="entry name" value="P-loop containing nucleotide triphosphate hydrolases"/>
    <property type="match status" value="2"/>
</dbReference>
<dbReference type="InterPro" id="IPR003593">
    <property type="entry name" value="AAA+_ATPase"/>
</dbReference>
<evidence type="ECO:0000256" key="1">
    <source>
        <dbReference type="ARBA" id="ARBA00022741"/>
    </source>
</evidence>
<dbReference type="PANTHER" id="PTHR42855">
    <property type="entry name" value="ABC TRANSPORTER ATP-BINDING SUBUNIT"/>
    <property type="match status" value="1"/>
</dbReference>
<gene>
    <name evidence="5" type="ORF">KKP3000_004021</name>
</gene>
<evidence type="ECO:0000313" key="6">
    <source>
        <dbReference type="Proteomes" id="UP001579974"/>
    </source>
</evidence>
<protein>
    <submittedName>
        <fullName evidence="5">ATP-binding cassette domain-containing protein</fullName>
    </submittedName>
</protein>
<dbReference type="RefSeq" id="WP_275474828.1">
    <property type="nucleotide sequence ID" value="NZ_CP162940.1"/>
</dbReference>
<dbReference type="CDD" id="cd03221">
    <property type="entry name" value="ABCF_EF-3"/>
    <property type="match status" value="2"/>
</dbReference>
<proteinExistence type="predicted"/>
<reference evidence="5 6" key="1">
    <citation type="journal article" date="2024" name="Int. J. Mol. Sci.">
        <title>Exploration of Alicyclobacillus spp. Genome in Search of Antibiotic Resistance.</title>
        <authorList>
            <person name="Bucka-Kolendo J."/>
            <person name="Kiousi D.E."/>
            <person name="Dekowska A."/>
            <person name="Mikolajczuk-Szczyrba A."/>
            <person name="Karadedos D.M."/>
            <person name="Michael P."/>
            <person name="Galanis A."/>
            <person name="Sokolowska B."/>
        </authorList>
    </citation>
    <scope>NUCLEOTIDE SEQUENCE [LARGE SCALE GENOMIC DNA]</scope>
    <source>
        <strain evidence="5 6">KKP 3000</strain>
    </source>
</reference>
<dbReference type="InterPro" id="IPR027417">
    <property type="entry name" value="P-loop_NTPase"/>
</dbReference>
<keyword evidence="6" id="KW-1185">Reference proteome</keyword>
<dbReference type="EMBL" id="JBDXSU010000006">
    <property type="protein sequence ID" value="MFB5190550.1"/>
    <property type="molecule type" value="Genomic_DNA"/>
</dbReference>
<feature type="coiled-coil region" evidence="3">
    <location>
        <begin position="585"/>
        <end position="612"/>
    </location>
</feature>
<dbReference type="SUPFAM" id="SSF52540">
    <property type="entry name" value="P-loop containing nucleoside triphosphate hydrolases"/>
    <property type="match status" value="2"/>
</dbReference>
<accession>A0ABV5AE93</accession>
<keyword evidence="3" id="KW-0175">Coiled coil</keyword>
<dbReference type="NCBIfam" id="NF000355">
    <property type="entry name" value="ribo_prot_ABC_F"/>
    <property type="match status" value="1"/>
</dbReference>
<dbReference type="Pfam" id="PF00005">
    <property type="entry name" value="ABC_tran"/>
    <property type="match status" value="2"/>
</dbReference>
<dbReference type="InterPro" id="IPR051309">
    <property type="entry name" value="ABCF_ATPase"/>
</dbReference>
<dbReference type="InterPro" id="IPR017871">
    <property type="entry name" value="ABC_transporter-like_CS"/>
</dbReference>
<evidence type="ECO:0000259" key="4">
    <source>
        <dbReference type="PROSITE" id="PS50893"/>
    </source>
</evidence>
<evidence type="ECO:0000313" key="5">
    <source>
        <dbReference type="EMBL" id="MFB5190550.1"/>
    </source>
</evidence>
<keyword evidence="2 5" id="KW-0067">ATP-binding</keyword>
<evidence type="ECO:0000256" key="2">
    <source>
        <dbReference type="ARBA" id="ARBA00022840"/>
    </source>
</evidence>
<feature type="domain" description="ABC transporter" evidence="4">
    <location>
        <begin position="353"/>
        <end position="565"/>
    </location>
</feature>
<dbReference type="Proteomes" id="UP001579974">
    <property type="component" value="Unassembled WGS sequence"/>
</dbReference>
<dbReference type="PROSITE" id="PS50893">
    <property type="entry name" value="ABC_TRANSPORTER_2"/>
    <property type="match status" value="2"/>
</dbReference>
<name>A0ABV5AE93_9BACL</name>
<evidence type="ECO:0000256" key="3">
    <source>
        <dbReference type="SAM" id="Coils"/>
    </source>
</evidence>
<dbReference type="SMART" id="SM00382">
    <property type="entry name" value="AAA"/>
    <property type="match status" value="2"/>
</dbReference>
<dbReference type="PANTHER" id="PTHR42855:SF2">
    <property type="entry name" value="DRUG RESISTANCE ABC TRANSPORTER,ATP-BINDING PROTEIN"/>
    <property type="match status" value="1"/>
</dbReference>
<dbReference type="InterPro" id="IPR003439">
    <property type="entry name" value="ABC_transporter-like_ATP-bd"/>
</dbReference>
<comment type="caution">
    <text evidence="5">The sequence shown here is derived from an EMBL/GenBank/DDBJ whole genome shotgun (WGS) entry which is preliminary data.</text>
</comment>
<feature type="domain" description="ABC transporter" evidence="4">
    <location>
        <begin position="4"/>
        <end position="266"/>
    </location>
</feature>